<dbReference type="PANTHER" id="PTHR22705:SF0">
    <property type="entry name" value="ZZ-TYPE ZINC FINGER-CONTAINING PROTEIN 3"/>
    <property type="match status" value="1"/>
</dbReference>
<dbReference type="SMART" id="SM00717">
    <property type="entry name" value="SANT"/>
    <property type="match status" value="1"/>
</dbReference>
<dbReference type="GO" id="GO:0005634">
    <property type="term" value="C:nucleus"/>
    <property type="evidence" value="ECO:0007669"/>
    <property type="project" value="UniProtKB-SubCell"/>
</dbReference>
<evidence type="ECO:0000256" key="4">
    <source>
        <dbReference type="ARBA" id="ARBA00022833"/>
    </source>
</evidence>
<dbReference type="InterPro" id="IPR009057">
    <property type="entry name" value="Homeodomain-like_sf"/>
</dbReference>
<keyword evidence="3 5" id="KW-0863">Zinc-finger</keyword>
<evidence type="ECO:0000313" key="10">
    <source>
        <dbReference type="Proteomes" id="UP001152799"/>
    </source>
</evidence>
<dbReference type="PROSITE" id="PS50090">
    <property type="entry name" value="MYB_LIKE"/>
    <property type="match status" value="1"/>
</dbReference>
<dbReference type="PROSITE" id="PS51294">
    <property type="entry name" value="HTH_MYB"/>
    <property type="match status" value="1"/>
</dbReference>
<dbReference type="InterPro" id="IPR037830">
    <property type="entry name" value="ZZZ3"/>
</dbReference>
<dbReference type="Gene3D" id="1.10.10.60">
    <property type="entry name" value="Homeodomain-like"/>
    <property type="match status" value="1"/>
</dbReference>
<evidence type="ECO:0000256" key="2">
    <source>
        <dbReference type="ARBA" id="ARBA00022723"/>
    </source>
</evidence>
<evidence type="ECO:0000259" key="7">
    <source>
        <dbReference type="PROSITE" id="PS50135"/>
    </source>
</evidence>
<dbReference type="InterPro" id="IPR000433">
    <property type="entry name" value="Znf_ZZ"/>
</dbReference>
<reference evidence="9" key="1">
    <citation type="submission" date="2022-01" db="EMBL/GenBank/DDBJ databases">
        <authorList>
            <person name="King R."/>
        </authorList>
    </citation>
    <scope>NUCLEOTIDE SEQUENCE</scope>
</reference>
<dbReference type="PANTHER" id="PTHR22705">
    <property type="entry name" value="ZINC FINGER, ZZ DOMAIN CONTAINING 3"/>
    <property type="match status" value="1"/>
</dbReference>
<accession>A0A9N9MY22</accession>
<dbReference type="EMBL" id="OU892282">
    <property type="protein sequence ID" value="CAG9770991.1"/>
    <property type="molecule type" value="Genomic_DNA"/>
</dbReference>
<dbReference type="InterPro" id="IPR043145">
    <property type="entry name" value="Znf_ZZ_sf"/>
</dbReference>
<dbReference type="SUPFAM" id="SSF57850">
    <property type="entry name" value="RING/U-box"/>
    <property type="match status" value="1"/>
</dbReference>
<organism evidence="9 10">
    <name type="scientific">Ceutorhynchus assimilis</name>
    <name type="common">cabbage seed weevil</name>
    <dbReference type="NCBI Taxonomy" id="467358"/>
    <lineage>
        <taxon>Eukaryota</taxon>
        <taxon>Metazoa</taxon>
        <taxon>Ecdysozoa</taxon>
        <taxon>Arthropoda</taxon>
        <taxon>Hexapoda</taxon>
        <taxon>Insecta</taxon>
        <taxon>Pterygota</taxon>
        <taxon>Neoptera</taxon>
        <taxon>Endopterygota</taxon>
        <taxon>Coleoptera</taxon>
        <taxon>Polyphaga</taxon>
        <taxon>Cucujiformia</taxon>
        <taxon>Curculionidae</taxon>
        <taxon>Ceutorhynchinae</taxon>
        <taxon>Ceutorhynchus</taxon>
    </lineage>
</organism>
<dbReference type="CDD" id="cd00167">
    <property type="entry name" value="SANT"/>
    <property type="match status" value="1"/>
</dbReference>
<dbReference type="SUPFAM" id="SSF46689">
    <property type="entry name" value="Homeodomain-like"/>
    <property type="match status" value="1"/>
</dbReference>
<proteinExistence type="predicted"/>
<evidence type="ECO:0008006" key="11">
    <source>
        <dbReference type="Google" id="ProtNLM"/>
    </source>
</evidence>
<dbReference type="Pfam" id="PF00569">
    <property type="entry name" value="ZZ"/>
    <property type="match status" value="1"/>
</dbReference>
<dbReference type="Gene3D" id="3.30.60.90">
    <property type="match status" value="1"/>
</dbReference>
<name>A0A9N9MY22_9CUCU</name>
<dbReference type="AlphaFoldDB" id="A0A9N9MY22"/>
<sequence length="402" mass="46712">MNDLAPDFDVENDLFSFETDHLALKGNEDYGEVLKTLLIMSAHRDRALRDYKKVAQLKTEALEDPFGTLEKIKNGEDLGVPPLLEFPKLPKIDLKKYNVKVPENDLMEIYSEGVQHTEVKQERKIDNSNGGSWTPEEQKRLEELLQIYPPEPIEMKRFAKIAKALGTRTPHQVASRLQKYFLKLYKAGLPIPGRVPKSAEKYRKQPFHKHQRHNHYLYKPTNFFPQLSIPVQMDDLNKIPGPSELCTKTSKEETDNYLIPNNYYNHGSPLPEPTPEDIPELKLKLLKRVKEIKIKEQEDNFVPFNHTGFKCDYCDESPIKGHRWFCVVCPDSVDFCTDCVISQLYSENPHPLNHWLTAQQDDVEHQSLLQGFSEPSQEFDKQINEELKSRNFNIDSEDDDEF</sequence>
<evidence type="ECO:0000259" key="6">
    <source>
        <dbReference type="PROSITE" id="PS50090"/>
    </source>
</evidence>
<dbReference type="PROSITE" id="PS50135">
    <property type="entry name" value="ZF_ZZ_2"/>
    <property type="match status" value="1"/>
</dbReference>
<feature type="domain" description="HTH myb-type" evidence="8">
    <location>
        <begin position="129"/>
        <end position="185"/>
    </location>
</feature>
<evidence type="ECO:0000256" key="1">
    <source>
        <dbReference type="ARBA" id="ARBA00004123"/>
    </source>
</evidence>
<dbReference type="OrthoDB" id="20473at2759"/>
<evidence type="ECO:0000259" key="8">
    <source>
        <dbReference type="PROSITE" id="PS51294"/>
    </source>
</evidence>
<keyword evidence="2" id="KW-0479">Metal-binding</keyword>
<dbReference type="Proteomes" id="UP001152799">
    <property type="component" value="Chromosome 6"/>
</dbReference>
<evidence type="ECO:0000256" key="3">
    <source>
        <dbReference type="ARBA" id="ARBA00022771"/>
    </source>
</evidence>
<protein>
    <recommendedName>
        <fullName evidence="11">ZZ-type zinc finger-containing protein 3</fullName>
    </recommendedName>
</protein>
<comment type="subcellular location">
    <subcellularLocation>
        <location evidence="1">Nucleus</location>
    </subcellularLocation>
</comment>
<feature type="domain" description="Myb-like" evidence="6">
    <location>
        <begin position="125"/>
        <end position="181"/>
    </location>
</feature>
<dbReference type="GO" id="GO:0008270">
    <property type="term" value="F:zinc ion binding"/>
    <property type="evidence" value="ECO:0007669"/>
    <property type="project" value="UniProtKB-KW"/>
</dbReference>
<dbReference type="GO" id="GO:0070461">
    <property type="term" value="C:SAGA-type complex"/>
    <property type="evidence" value="ECO:0007669"/>
    <property type="project" value="UniProtKB-ARBA"/>
</dbReference>
<evidence type="ECO:0000256" key="5">
    <source>
        <dbReference type="PROSITE-ProRule" id="PRU00228"/>
    </source>
</evidence>
<gene>
    <name evidence="9" type="ORF">CEUTPL_LOCUS11433</name>
</gene>
<dbReference type="InterPro" id="IPR001005">
    <property type="entry name" value="SANT/Myb"/>
</dbReference>
<dbReference type="InterPro" id="IPR017930">
    <property type="entry name" value="Myb_dom"/>
</dbReference>
<keyword evidence="4" id="KW-0862">Zinc</keyword>
<dbReference type="Pfam" id="PF00249">
    <property type="entry name" value="Myb_DNA-binding"/>
    <property type="match status" value="1"/>
</dbReference>
<evidence type="ECO:0000313" key="9">
    <source>
        <dbReference type="EMBL" id="CAG9770991.1"/>
    </source>
</evidence>
<keyword evidence="10" id="KW-1185">Reference proteome</keyword>
<feature type="domain" description="ZZ-type" evidence="7">
    <location>
        <begin position="306"/>
        <end position="364"/>
    </location>
</feature>